<feature type="compositionally biased region" description="Basic and acidic residues" evidence="1">
    <location>
        <begin position="141"/>
        <end position="155"/>
    </location>
</feature>
<name>A0A1B7SDV0_9ASCO</name>
<accession>A0A1B7SDV0</accession>
<feature type="compositionally biased region" description="Polar residues" evidence="1">
    <location>
        <begin position="327"/>
        <end position="341"/>
    </location>
</feature>
<reference evidence="2" key="2">
    <citation type="submission" date="2021-01" db="EMBL/GenBank/DDBJ databases">
        <authorList>
            <person name="Schikora-Tamarit M.A."/>
        </authorList>
    </citation>
    <scope>NUCLEOTIDE SEQUENCE</scope>
    <source>
        <strain evidence="2">NCAIM Y.01608</strain>
    </source>
</reference>
<dbReference type="InterPro" id="IPR001005">
    <property type="entry name" value="SANT/Myb"/>
</dbReference>
<dbReference type="CDD" id="cd00167">
    <property type="entry name" value="SANT"/>
    <property type="match status" value="2"/>
</dbReference>
<feature type="region of interest" description="Disordered" evidence="1">
    <location>
        <begin position="316"/>
        <end position="341"/>
    </location>
</feature>
<dbReference type="GO" id="GO:0045944">
    <property type="term" value="P:positive regulation of transcription by RNA polymerase II"/>
    <property type="evidence" value="ECO:0007669"/>
    <property type="project" value="TreeGrafter"/>
</dbReference>
<dbReference type="GO" id="GO:0005634">
    <property type="term" value="C:nucleus"/>
    <property type="evidence" value="ECO:0007669"/>
    <property type="project" value="TreeGrafter"/>
</dbReference>
<dbReference type="Proteomes" id="UP000788993">
    <property type="component" value="Unassembled WGS sequence"/>
</dbReference>
<dbReference type="PANTHER" id="PTHR45614">
    <property type="entry name" value="MYB PROTEIN-RELATED"/>
    <property type="match status" value="1"/>
</dbReference>
<organism evidence="2 3">
    <name type="scientific">Ogataea polymorpha</name>
    <dbReference type="NCBI Taxonomy" id="460523"/>
    <lineage>
        <taxon>Eukaryota</taxon>
        <taxon>Fungi</taxon>
        <taxon>Dikarya</taxon>
        <taxon>Ascomycota</taxon>
        <taxon>Saccharomycotina</taxon>
        <taxon>Pichiomycetes</taxon>
        <taxon>Pichiales</taxon>
        <taxon>Pichiaceae</taxon>
        <taxon>Ogataea</taxon>
    </lineage>
</organism>
<feature type="compositionally biased region" description="Polar residues" evidence="1">
    <location>
        <begin position="375"/>
        <end position="386"/>
    </location>
</feature>
<evidence type="ECO:0000256" key="1">
    <source>
        <dbReference type="SAM" id="MobiDB-lite"/>
    </source>
</evidence>
<evidence type="ECO:0000313" key="3">
    <source>
        <dbReference type="Proteomes" id="UP000788993"/>
    </source>
</evidence>
<dbReference type="EMBL" id="JAEUBD010001178">
    <property type="protein sequence ID" value="KAH3664493.1"/>
    <property type="molecule type" value="Genomic_DNA"/>
</dbReference>
<dbReference type="InterPro" id="IPR017930">
    <property type="entry name" value="Myb_dom"/>
</dbReference>
<dbReference type="SMART" id="SM00717">
    <property type="entry name" value="SANT"/>
    <property type="match status" value="2"/>
</dbReference>
<reference evidence="2" key="1">
    <citation type="journal article" date="2021" name="Open Biol.">
        <title>Shared evolutionary footprints suggest mitochondrial oxidative damage underlies multiple complex I losses in fungi.</title>
        <authorList>
            <person name="Schikora-Tamarit M.A."/>
            <person name="Marcet-Houben M."/>
            <person name="Nosek J."/>
            <person name="Gabaldon T."/>
        </authorList>
    </citation>
    <scope>NUCLEOTIDE SEQUENCE</scope>
    <source>
        <strain evidence="2">NCAIM Y.01608</strain>
    </source>
</reference>
<dbReference type="RefSeq" id="XP_018209617.1">
    <property type="nucleotide sequence ID" value="XM_018354623.1"/>
</dbReference>
<feature type="region of interest" description="Disordered" evidence="1">
    <location>
        <begin position="1"/>
        <end position="30"/>
    </location>
</feature>
<dbReference type="GO" id="GO:0000978">
    <property type="term" value="F:RNA polymerase II cis-regulatory region sequence-specific DNA binding"/>
    <property type="evidence" value="ECO:0007669"/>
    <property type="project" value="TreeGrafter"/>
</dbReference>
<dbReference type="PANTHER" id="PTHR45614:SF25">
    <property type="entry name" value="MYB PROTEIN"/>
    <property type="match status" value="1"/>
</dbReference>
<feature type="compositionally biased region" description="Basic and acidic residues" evidence="1">
    <location>
        <begin position="390"/>
        <end position="399"/>
    </location>
</feature>
<feature type="region of interest" description="Disordered" evidence="1">
    <location>
        <begin position="375"/>
        <end position="405"/>
    </location>
</feature>
<keyword evidence="3" id="KW-1185">Reference proteome</keyword>
<gene>
    <name evidence="2" type="ORF">OGATHE_003308</name>
</gene>
<feature type="region of interest" description="Disordered" evidence="1">
    <location>
        <begin position="132"/>
        <end position="156"/>
    </location>
</feature>
<dbReference type="Pfam" id="PF13921">
    <property type="entry name" value="Myb_DNA-bind_6"/>
    <property type="match status" value="1"/>
</dbReference>
<proteinExistence type="predicted"/>
<feature type="compositionally biased region" description="Basic and acidic residues" evidence="1">
    <location>
        <begin position="1"/>
        <end position="13"/>
    </location>
</feature>
<dbReference type="InterPro" id="IPR050560">
    <property type="entry name" value="MYB_TF"/>
</dbReference>
<dbReference type="GO" id="GO:0000278">
    <property type="term" value="P:mitotic cell cycle"/>
    <property type="evidence" value="ECO:0007669"/>
    <property type="project" value="TreeGrafter"/>
</dbReference>
<dbReference type="PROSITE" id="PS50090">
    <property type="entry name" value="MYB_LIKE"/>
    <property type="match status" value="2"/>
</dbReference>
<evidence type="ECO:0000313" key="2">
    <source>
        <dbReference type="EMBL" id="KAH3664493.1"/>
    </source>
</evidence>
<dbReference type="AlphaFoldDB" id="A0A1B7SDV0"/>
<dbReference type="Gene3D" id="1.10.10.60">
    <property type="entry name" value="Homeodomain-like"/>
    <property type="match status" value="2"/>
</dbReference>
<dbReference type="OrthoDB" id="2143914at2759"/>
<sequence>MPQENQHVEKDSGDGNGKNGGIRLRRGPWSPEEDSKLLELVRLYGGEKNLNWVKISQVLQTRTAKQARERYHQNLKPSLNRTPITPEEGKYIEELVQKYGKRWAEIARHLNGRSDNAVKNWWNGGANRRKRASIQGLDSSSYEKQEPHSADDKPIEQVPSSEAILPLPKPSVNFNVGIFGSASDEVPAPAFQSIRAGRSASMDTRAYNYEHLPPIRKRKLIDDYSSEPIRRHSAASIGLSEHCGTSGIHHFNHIPPLSGNSSPYTSSPMSRLSSRNSSIVSADCTPLTHVSDGNSITSRRSSMFANVEMMTAGAQFKSPSLAPRKSASGTSSPQFFSTANSGSYHSPNLPLTSSCGPPAKKDIFKKEFDFGKPALTNTSASSVLPQSSSDDVKKDKEKMSISFLI</sequence>
<comment type="caution">
    <text evidence="2">The sequence shown here is derived from an EMBL/GenBank/DDBJ whole genome shotgun (WGS) entry which is preliminary data.</text>
</comment>
<dbReference type="GO" id="GO:0000981">
    <property type="term" value="F:DNA-binding transcription factor activity, RNA polymerase II-specific"/>
    <property type="evidence" value="ECO:0007669"/>
    <property type="project" value="TreeGrafter"/>
</dbReference>
<dbReference type="SUPFAM" id="SSF46689">
    <property type="entry name" value="Homeodomain-like"/>
    <property type="match status" value="1"/>
</dbReference>
<dbReference type="InterPro" id="IPR009057">
    <property type="entry name" value="Homeodomain-like_sf"/>
</dbReference>
<protein>
    <submittedName>
        <fullName evidence="2">Uncharacterized protein</fullName>
    </submittedName>
</protein>
<dbReference type="PROSITE" id="PS51294">
    <property type="entry name" value="HTH_MYB"/>
    <property type="match status" value="2"/>
</dbReference>